<evidence type="ECO:0000313" key="2">
    <source>
        <dbReference type="Proteomes" id="UP001620626"/>
    </source>
</evidence>
<keyword evidence="2" id="KW-1185">Reference proteome</keyword>
<evidence type="ECO:0000313" key="1">
    <source>
        <dbReference type="EMBL" id="KAL3117260.1"/>
    </source>
</evidence>
<dbReference type="AlphaFoldDB" id="A0ABD2LPU4"/>
<comment type="caution">
    <text evidence="1">The sequence shown here is derived from an EMBL/GenBank/DDBJ whole genome shotgun (WGS) entry which is preliminary data.</text>
</comment>
<organism evidence="1 2">
    <name type="scientific">Heterodera trifolii</name>
    <dbReference type="NCBI Taxonomy" id="157864"/>
    <lineage>
        <taxon>Eukaryota</taxon>
        <taxon>Metazoa</taxon>
        <taxon>Ecdysozoa</taxon>
        <taxon>Nematoda</taxon>
        <taxon>Chromadorea</taxon>
        <taxon>Rhabditida</taxon>
        <taxon>Tylenchina</taxon>
        <taxon>Tylenchomorpha</taxon>
        <taxon>Tylenchoidea</taxon>
        <taxon>Heteroderidae</taxon>
        <taxon>Heteroderinae</taxon>
        <taxon>Heterodera</taxon>
    </lineage>
</organism>
<name>A0ABD2LPU4_9BILA</name>
<proteinExistence type="predicted"/>
<dbReference type="Proteomes" id="UP001620626">
    <property type="component" value="Unassembled WGS sequence"/>
</dbReference>
<dbReference type="EMBL" id="JBICBT010000334">
    <property type="protein sequence ID" value="KAL3117260.1"/>
    <property type="molecule type" value="Genomic_DNA"/>
</dbReference>
<sequence>MSLDGCSFLEKLSEGGLLNGEQLNELDTDEVRKLVEIQFRKDGATLRRVEQLIIRAEAKVSRNELRLLFVFYLELLRQCVVQNSEMDDFCSDQMTRQFLLQFQHILTEERADDRQQNWVQLLLGEMICKMFVEMGTTTAASSASPFCYEIAKQHISALLANESTRIARRPSIERIAMTLMEMHDIKAISCSASVNGSLFSSLVDALTRAEFFIVVESVSRVLLDQNEIWRDVKTDGQRSAILEKATKTQRIGPAFAALIAKICFAASIDPSDDGFCFKDRRGFSLMLAKLAELLAEDIGESCNLSRKTIFELLGSSSEWNLGLIGPLLPKYSSFYDTKAGFSELLRSLFPSLIRRDHQPCADSAISSFVEALLGTDSFSETISRAFDQFIPHLLDSRLSARNFFGTFCKTVQKNDSNSSTSILQQLFAHYPNLGVQLANLVSMALIGDRSVRPSIHDQFQWESEHSALELIIACQWIMPHISNQSALCDFLIRCALNESNSFLCGPALTILCKHFPCQTVKHWQRIYTQNFDSAEVKSDLISFIHQFVVTLSVDPSADPNSASDQLAIIESANELLDIMEQMLEEEESEQCLQKGVILYTELSKCIPSADEGERVRGEQRKMAFQYRQEELARQKQWRRKEQQREDLSAMVETLIPIVNNSCSVSISNGEEAMSKDCY</sequence>
<accession>A0ABD2LPU4</accession>
<reference evidence="1 2" key="1">
    <citation type="submission" date="2024-10" db="EMBL/GenBank/DDBJ databases">
        <authorList>
            <person name="Kim D."/>
        </authorList>
    </citation>
    <scope>NUCLEOTIDE SEQUENCE [LARGE SCALE GENOMIC DNA]</scope>
    <source>
        <strain evidence="1">BH-2024</strain>
    </source>
</reference>
<gene>
    <name evidence="1" type="ORF">niasHT_007663</name>
</gene>
<protein>
    <submittedName>
        <fullName evidence="1">Uncharacterized protein</fullName>
    </submittedName>
</protein>